<protein>
    <submittedName>
        <fullName evidence="6">IclR family transcriptional regulator</fullName>
    </submittedName>
</protein>
<dbReference type="Pfam" id="PF09339">
    <property type="entry name" value="HTH_IclR"/>
    <property type="match status" value="1"/>
</dbReference>
<dbReference type="PROSITE" id="PS51078">
    <property type="entry name" value="ICLR_ED"/>
    <property type="match status" value="1"/>
</dbReference>
<dbReference type="SUPFAM" id="SSF46785">
    <property type="entry name" value="Winged helix' DNA-binding domain"/>
    <property type="match status" value="1"/>
</dbReference>
<dbReference type="GO" id="GO:0003677">
    <property type="term" value="F:DNA binding"/>
    <property type="evidence" value="ECO:0007669"/>
    <property type="project" value="UniProtKB-KW"/>
</dbReference>
<dbReference type="RefSeq" id="WP_189313635.1">
    <property type="nucleotide sequence ID" value="NZ_BMQA01000018.1"/>
</dbReference>
<gene>
    <name evidence="6" type="ORF">GCM10010121_051630</name>
</gene>
<dbReference type="Proteomes" id="UP000657574">
    <property type="component" value="Unassembled WGS sequence"/>
</dbReference>
<dbReference type="InterPro" id="IPR050707">
    <property type="entry name" value="HTH_MetabolicPath_Reg"/>
</dbReference>
<organism evidence="6 7">
    <name type="scientific">Streptomyces brasiliensis</name>
    <dbReference type="NCBI Taxonomy" id="1954"/>
    <lineage>
        <taxon>Bacteria</taxon>
        <taxon>Bacillati</taxon>
        <taxon>Actinomycetota</taxon>
        <taxon>Actinomycetes</taxon>
        <taxon>Kitasatosporales</taxon>
        <taxon>Streptomycetaceae</taxon>
        <taxon>Streptomyces</taxon>
    </lineage>
</organism>
<comment type="caution">
    <text evidence="6">The sequence shown here is derived from an EMBL/GenBank/DDBJ whole genome shotgun (WGS) entry which is preliminary data.</text>
</comment>
<dbReference type="PROSITE" id="PS51077">
    <property type="entry name" value="HTH_ICLR"/>
    <property type="match status" value="1"/>
</dbReference>
<feature type="domain" description="IclR-ED" evidence="5">
    <location>
        <begin position="76"/>
        <end position="264"/>
    </location>
</feature>
<accession>A0A917L018</accession>
<dbReference type="PANTHER" id="PTHR30136">
    <property type="entry name" value="HELIX-TURN-HELIX TRANSCRIPTIONAL REGULATOR, ICLR FAMILY"/>
    <property type="match status" value="1"/>
</dbReference>
<dbReference type="GO" id="GO:0003700">
    <property type="term" value="F:DNA-binding transcription factor activity"/>
    <property type="evidence" value="ECO:0007669"/>
    <property type="project" value="TreeGrafter"/>
</dbReference>
<dbReference type="GO" id="GO:0045892">
    <property type="term" value="P:negative regulation of DNA-templated transcription"/>
    <property type="evidence" value="ECO:0007669"/>
    <property type="project" value="TreeGrafter"/>
</dbReference>
<dbReference type="SMART" id="SM00346">
    <property type="entry name" value="HTH_ICLR"/>
    <property type="match status" value="1"/>
</dbReference>
<evidence type="ECO:0000256" key="2">
    <source>
        <dbReference type="ARBA" id="ARBA00023125"/>
    </source>
</evidence>
<evidence type="ECO:0000259" key="5">
    <source>
        <dbReference type="PROSITE" id="PS51078"/>
    </source>
</evidence>
<evidence type="ECO:0000313" key="6">
    <source>
        <dbReference type="EMBL" id="GGJ34086.1"/>
    </source>
</evidence>
<evidence type="ECO:0000256" key="3">
    <source>
        <dbReference type="ARBA" id="ARBA00023163"/>
    </source>
</evidence>
<reference evidence="6" key="1">
    <citation type="journal article" date="2014" name="Int. J. Syst. Evol. Microbiol.">
        <title>Complete genome sequence of Corynebacterium casei LMG S-19264T (=DSM 44701T), isolated from a smear-ripened cheese.</title>
        <authorList>
            <consortium name="US DOE Joint Genome Institute (JGI-PGF)"/>
            <person name="Walter F."/>
            <person name="Albersmeier A."/>
            <person name="Kalinowski J."/>
            <person name="Ruckert C."/>
        </authorList>
    </citation>
    <scope>NUCLEOTIDE SEQUENCE</scope>
    <source>
        <strain evidence="6">JCM 3086</strain>
    </source>
</reference>
<feature type="domain" description="HTH iclR-type" evidence="4">
    <location>
        <begin position="14"/>
        <end position="75"/>
    </location>
</feature>
<dbReference type="InterPro" id="IPR014757">
    <property type="entry name" value="Tscrpt_reg_IclR_C"/>
</dbReference>
<reference evidence="6" key="2">
    <citation type="submission" date="2020-09" db="EMBL/GenBank/DDBJ databases">
        <authorList>
            <person name="Sun Q."/>
            <person name="Ohkuma M."/>
        </authorList>
    </citation>
    <scope>NUCLEOTIDE SEQUENCE</scope>
    <source>
        <strain evidence="6">JCM 3086</strain>
    </source>
</reference>
<dbReference type="Pfam" id="PF01614">
    <property type="entry name" value="IclR_C"/>
    <property type="match status" value="1"/>
</dbReference>
<name>A0A917L018_9ACTN</name>
<sequence>MTTASVASQARDDRAAVDKAVSLLLAFGDRASSGVGVSELARRTQLSKSTAHRVLGMLERNGVVERVGTDYRLGERLHELGRAVYAPGHEGVRDLLLPYLTDLYDLTRHTAHLAVLHGADVVYLAKLYGHRSALVPSRIGGRLPAHATAVGKVMLAYDPKAAAQATSGPLTRFTRRTITDAGALSTELDRIRRLGVAFDDEESRPGLSCVAAPVLDRAGRAVAALSIAGRRGHIDTQRLSTDVRRIAAAASQAWARQAPRRGAGLC</sequence>
<dbReference type="InterPro" id="IPR029016">
    <property type="entry name" value="GAF-like_dom_sf"/>
</dbReference>
<keyword evidence="3" id="KW-0804">Transcription</keyword>
<proteinExistence type="predicted"/>
<dbReference type="Gene3D" id="1.10.10.10">
    <property type="entry name" value="Winged helix-like DNA-binding domain superfamily/Winged helix DNA-binding domain"/>
    <property type="match status" value="1"/>
</dbReference>
<dbReference type="AlphaFoldDB" id="A0A917L018"/>
<dbReference type="InterPro" id="IPR036390">
    <property type="entry name" value="WH_DNA-bd_sf"/>
</dbReference>
<evidence type="ECO:0000259" key="4">
    <source>
        <dbReference type="PROSITE" id="PS51077"/>
    </source>
</evidence>
<dbReference type="PANTHER" id="PTHR30136:SF24">
    <property type="entry name" value="HTH-TYPE TRANSCRIPTIONAL REPRESSOR ALLR"/>
    <property type="match status" value="1"/>
</dbReference>
<evidence type="ECO:0000256" key="1">
    <source>
        <dbReference type="ARBA" id="ARBA00023015"/>
    </source>
</evidence>
<dbReference type="InterPro" id="IPR005471">
    <property type="entry name" value="Tscrpt_reg_IclR_N"/>
</dbReference>
<evidence type="ECO:0000313" key="7">
    <source>
        <dbReference type="Proteomes" id="UP000657574"/>
    </source>
</evidence>
<dbReference type="SUPFAM" id="SSF55781">
    <property type="entry name" value="GAF domain-like"/>
    <property type="match status" value="1"/>
</dbReference>
<keyword evidence="7" id="KW-1185">Reference proteome</keyword>
<keyword evidence="2" id="KW-0238">DNA-binding</keyword>
<dbReference type="Gene3D" id="3.30.450.40">
    <property type="match status" value="1"/>
</dbReference>
<dbReference type="InterPro" id="IPR036388">
    <property type="entry name" value="WH-like_DNA-bd_sf"/>
</dbReference>
<keyword evidence="1" id="KW-0805">Transcription regulation</keyword>
<dbReference type="EMBL" id="BMQA01000018">
    <property type="protein sequence ID" value="GGJ34086.1"/>
    <property type="molecule type" value="Genomic_DNA"/>
</dbReference>